<evidence type="ECO:0000256" key="6">
    <source>
        <dbReference type="ARBA" id="ARBA00023136"/>
    </source>
</evidence>
<dbReference type="Proteomes" id="UP000245884">
    <property type="component" value="Unassembled WGS sequence"/>
</dbReference>
<protein>
    <submittedName>
        <fullName evidence="8">Uncharacterized protein</fullName>
    </submittedName>
</protein>
<evidence type="ECO:0000256" key="7">
    <source>
        <dbReference type="SAM" id="MobiDB-lite"/>
    </source>
</evidence>
<comment type="similarity">
    <text evidence="2">Belongs to the COA8 family.</text>
</comment>
<sequence>MTSFRSSARLMPSSSSSIAYSMRAYTTASSSSSPSLSSSQAAPPPPRRKRAPRTLSSRPGADLVGPPDPVSNLRPVIYGSAFTAVEAESSSTQQAASTSNHAPQLARQEVHHPYSTSEFTTTPTASSSLPSSISSSRSRALRPPSPYYLSLLSRLESLELTHHLLRSRSDKFSQRFWSDNNRRYTAALDAYRKQHQPEGTGTGGDEAVLLAPFYSAWLDANAKRYRAYNERLWRMTRADLGPAIRYEGMRRWVRCVGWWERIKPW</sequence>
<keyword evidence="4" id="KW-0809">Transit peptide</keyword>
<dbReference type="InterPro" id="IPR018796">
    <property type="entry name" value="COA8"/>
</dbReference>
<dbReference type="AlphaFoldDB" id="A0A316UR76"/>
<dbReference type="GeneID" id="37031612"/>
<evidence type="ECO:0000256" key="4">
    <source>
        <dbReference type="ARBA" id="ARBA00022946"/>
    </source>
</evidence>
<dbReference type="RefSeq" id="XP_025360247.1">
    <property type="nucleotide sequence ID" value="XM_025509789.1"/>
</dbReference>
<dbReference type="OrthoDB" id="6246201at2759"/>
<dbReference type="GO" id="GO:0097193">
    <property type="term" value="P:intrinsic apoptotic signaling pathway"/>
    <property type="evidence" value="ECO:0007669"/>
    <property type="project" value="InterPro"/>
</dbReference>
<keyword evidence="9" id="KW-1185">Reference proteome</keyword>
<feature type="compositionally biased region" description="Low complexity" evidence="7">
    <location>
        <begin position="28"/>
        <end position="41"/>
    </location>
</feature>
<organism evidence="8 9">
    <name type="scientific">Jaminaea rosea</name>
    <dbReference type="NCBI Taxonomy" id="1569628"/>
    <lineage>
        <taxon>Eukaryota</taxon>
        <taxon>Fungi</taxon>
        <taxon>Dikarya</taxon>
        <taxon>Basidiomycota</taxon>
        <taxon>Ustilaginomycotina</taxon>
        <taxon>Exobasidiomycetes</taxon>
        <taxon>Microstromatales</taxon>
        <taxon>Microstromatales incertae sedis</taxon>
        <taxon>Jaminaea</taxon>
    </lineage>
</organism>
<dbReference type="GO" id="GO:0005743">
    <property type="term" value="C:mitochondrial inner membrane"/>
    <property type="evidence" value="ECO:0007669"/>
    <property type="project" value="UniProtKB-SubCell"/>
</dbReference>
<feature type="region of interest" description="Disordered" evidence="7">
    <location>
        <begin position="115"/>
        <end position="141"/>
    </location>
</feature>
<keyword evidence="3" id="KW-0999">Mitochondrion inner membrane</keyword>
<dbReference type="PANTHER" id="PTHR31107">
    <property type="entry name" value="APOPTOGENIC PROTEIN 1, MITOCHONDRIAL"/>
    <property type="match status" value="1"/>
</dbReference>
<comment type="subcellular location">
    <subcellularLocation>
        <location evidence="1">Mitochondrion inner membrane</location>
        <topology evidence="1">Peripheral membrane protein</topology>
        <orientation evidence="1">Matrix side</orientation>
    </subcellularLocation>
</comment>
<evidence type="ECO:0000256" key="1">
    <source>
        <dbReference type="ARBA" id="ARBA00004443"/>
    </source>
</evidence>
<reference evidence="8 9" key="1">
    <citation type="journal article" date="2018" name="Mol. Biol. Evol.">
        <title>Broad Genomic Sampling Reveals a Smut Pathogenic Ancestry of the Fungal Clade Ustilaginomycotina.</title>
        <authorList>
            <person name="Kijpornyongpan T."/>
            <person name="Mondo S.J."/>
            <person name="Barry K."/>
            <person name="Sandor L."/>
            <person name="Lee J."/>
            <person name="Lipzen A."/>
            <person name="Pangilinan J."/>
            <person name="LaButti K."/>
            <person name="Hainaut M."/>
            <person name="Henrissat B."/>
            <person name="Grigoriev I.V."/>
            <person name="Spatafora J.W."/>
            <person name="Aime M.C."/>
        </authorList>
    </citation>
    <scope>NUCLEOTIDE SEQUENCE [LARGE SCALE GENOMIC DNA]</scope>
    <source>
        <strain evidence="8 9">MCA 5214</strain>
    </source>
</reference>
<evidence type="ECO:0000313" key="8">
    <source>
        <dbReference type="EMBL" id="PWN25635.1"/>
    </source>
</evidence>
<dbReference type="EMBL" id="KZ819675">
    <property type="protein sequence ID" value="PWN25635.1"/>
    <property type="molecule type" value="Genomic_DNA"/>
</dbReference>
<evidence type="ECO:0000256" key="5">
    <source>
        <dbReference type="ARBA" id="ARBA00023128"/>
    </source>
</evidence>
<keyword evidence="6" id="KW-0472">Membrane</keyword>
<accession>A0A316UR76</accession>
<dbReference type="PANTHER" id="PTHR31107:SF2">
    <property type="entry name" value="CYTOCHROME C OXIDASE ASSEMBLY FACTOR 8"/>
    <property type="match status" value="1"/>
</dbReference>
<proteinExistence type="inferred from homology"/>
<feature type="compositionally biased region" description="Low complexity" evidence="7">
    <location>
        <begin position="120"/>
        <end position="141"/>
    </location>
</feature>
<evidence type="ECO:0000256" key="3">
    <source>
        <dbReference type="ARBA" id="ARBA00022792"/>
    </source>
</evidence>
<evidence type="ECO:0000256" key="2">
    <source>
        <dbReference type="ARBA" id="ARBA00005453"/>
    </source>
</evidence>
<name>A0A316UR76_9BASI</name>
<gene>
    <name evidence="8" type="ORF">BDZ90DRAFT_70045</name>
</gene>
<evidence type="ECO:0000313" key="9">
    <source>
        <dbReference type="Proteomes" id="UP000245884"/>
    </source>
</evidence>
<feature type="region of interest" description="Disordered" evidence="7">
    <location>
        <begin position="23"/>
        <end position="70"/>
    </location>
</feature>
<dbReference type="Pfam" id="PF10231">
    <property type="entry name" value="COA8"/>
    <property type="match status" value="1"/>
</dbReference>
<keyword evidence="5" id="KW-0496">Mitochondrion</keyword>